<dbReference type="PROSITE" id="PS50920">
    <property type="entry name" value="SOLCAR"/>
    <property type="match status" value="3"/>
</dbReference>
<proteinExistence type="inferred from homology"/>
<evidence type="ECO:0000256" key="9">
    <source>
        <dbReference type="PROSITE-ProRule" id="PRU00282"/>
    </source>
</evidence>
<comment type="similarity">
    <text evidence="10">Belongs to the mitochondrial carrier (TC 2.A.29) family.</text>
</comment>
<keyword evidence="8 9" id="KW-0472">Membrane</keyword>
<dbReference type="Proteomes" id="UP000290900">
    <property type="component" value="Unassembled WGS sequence"/>
</dbReference>
<feature type="repeat" description="Solcar" evidence="9">
    <location>
        <begin position="111"/>
        <end position="196"/>
    </location>
</feature>
<dbReference type="Pfam" id="PF00153">
    <property type="entry name" value="Mito_carr"/>
    <property type="match status" value="3"/>
</dbReference>
<evidence type="ECO:0000313" key="12">
    <source>
        <dbReference type="EMBL" id="VEU21565.1"/>
    </source>
</evidence>
<keyword evidence="3 9" id="KW-0812">Transmembrane</keyword>
<dbReference type="GO" id="GO:0005743">
    <property type="term" value="C:mitochondrial inner membrane"/>
    <property type="evidence" value="ECO:0007669"/>
    <property type="project" value="UniProtKB-SubCell"/>
</dbReference>
<keyword evidence="5" id="KW-0999">Mitochondrion inner membrane</keyword>
<keyword evidence="6 11" id="KW-1133">Transmembrane helix</keyword>
<dbReference type="InterPro" id="IPR018108">
    <property type="entry name" value="MCP_transmembrane"/>
</dbReference>
<dbReference type="SUPFAM" id="SSF103506">
    <property type="entry name" value="Mitochondrial carrier"/>
    <property type="match status" value="1"/>
</dbReference>
<dbReference type="FunCoup" id="A0A448YKU2">
    <property type="interactions" value="34"/>
</dbReference>
<organism evidence="12 13">
    <name type="scientific">Brettanomyces naardenensis</name>
    <name type="common">Yeast</name>
    <dbReference type="NCBI Taxonomy" id="13370"/>
    <lineage>
        <taxon>Eukaryota</taxon>
        <taxon>Fungi</taxon>
        <taxon>Dikarya</taxon>
        <taxon>Ascomycota</taxon>
        <taxon>Saccharomycotina</taxon>
        <taxon>Pichiomycetes</taxon>
        <taxon>Pichiales</taxon>
        <taxon>Pichiaceae</taxon>
        <taxon>Brettanomyces</taxon>
    </lineage>
</organism>
<evidence type="ECO:0000256" key="6">
    <source>
        <dbReference type="ARBA" id="ARBA00022989"/>
    </source>
</evidence>
<dbReference type="OrthoDB" id="18574at2759"/>
<gene>
    <name evidence="12" type="ORF">BRENAR_LOCUS2298</name>
</gene>
<evidence type="ECO:0000313" key="13">
    <source>
        <dbReference type="Proteomes" id="UP000290900"/>
    </source>
</evidence>
<dbReference type="PANTHER" id="PTHR24089">
    <property type="entry name" value="SOLUTE CARRIER FAMILY 25"/>
    <property type="match status" value="1"/>
</dbReference>
<feature type="repeat" description="Solcar" evidence="9">
    <location>
        <begin position="12"/>
        <end position="98"/>
    </location>
</feature>
<evidence type="ECO:0000256" key="3">
    <source>
        <dbReference type="ARBA" id="ARBA00022692"/>
    </source>
</evidence>
<dbReference type="AlphaFoldDB" id="A0A448YKU2"/>
<evidence type="ECO:0000256" key="5">
    <source>
        <dbReference type="ARBA" id="ARBA00022792"/>
    </source>
</evidence>
<feature type="transmembrane region" description="Helical" evidence="11">
    <location>
        <begin position="168"/>
        <end position="193"/>
    </location>
</feature>
<dbReference type="InParanoid" id="A0A448YKU2"/>
<accession>A0A448YKU2</accession>
<evidence type="ECO:0000256" key="10">
    <source>
        <dbReference type="RuleBase" id="RU000488"/>
    </source>
</evidence>
<evidence type="ECO:0000256" key="11">
    <source>
        <dbReference type="SAM" id="Phobius"/>
    </source>
</evidence>
<evidence type="ECO:0000256" key="7">
    <source>
        <dbReference type="ARBA" id="ARBA00023128"/>
    </source>
</evidence>
<dbReference type="EMBL" id="CAACVR010000012">
    <property type="protein sequence ID" value="VEU21565.1"/>
    <property type="molecule type" value="Genomic_DNA"/>
</dbReference>
<keyword evidence="2 10" id="KW-0813">Transport</keyword>
<keyword evidence="4" id="KW-0677">Repeat</keyword>
<reference evidence="12 13" key="1">
    <citation type="submission" date="2018-12" db="EMBL/GenBank/DDBJ databases">
        <authorList>
            <person name="Tiukova I."/>
            <person name="Dainat J."/>
        </authorList>
    </citation>
    <scope>NUCLEOTIDE SEQUENCE [LARGE SCALE GENOMIC DNA]</scope>
</reference>
<dbReference type="InterPro" id="IPR023395">
    <property type="entry name" value="MCP_dom_sf"/>
</dbReference>
<dbReference type="STRING" id="13370.A0A448YKU2"/>
<evidence type="ECO:0000256" key="2">
    <source>
        <dbReference type="ARBA" id="ARBA00022448"/>
    </source>
</evidence>
<keyword evidence="13" id="KW-1185">Reference proteome</keyword>
<evidence type="ECO:0000256" key="4">
    <source>
        <dbReference type="ARBA" id="ARBA00022737"/>
    </source>
</evidence>
<dbReference type="GO" id="GO:0055085">
    <property type="term" value="P:transmembrane transport"/>
    <property type="evidence" value="ECO:0007669"/>
    <property type="project" value="InterPro"/>
</dbReference>
<dbReference type="InterPro" id="IPR002067">
    <property type="entry name" value="MCP"/>
</dbReference>
<dbReference type="PRINTS" id="PR00926">
    <property type="entry name" value="MITOCARRIER"/>
</dbReference>
<dbReference type="Gene3D" id="1.50.40.10">
    <property type="entry name" value="Mitochondrial carrier domain"/>
    <property type="match status" value="1"/>
</dbReference>
<sequence length="292" mass="31855">MSESNVRKGAEIPVGISLSAGAFSGVLARFFVAPIDVVKIRMQLQTDATKYETITKAVTSIIRDEGLGAFWKGNVPAELMYLVYGASQFALYSAMNTYTSRVEDRYKLNIPGPIHSLIIGSVSGCLGTCVSYPFDLLRTRLVYNEKPQFASLFGEVSQIIRHTGFSGFFGGGVLSVTSVALSSGISFACYTFLRDETKGTRFEGASGLLAGAISKTVIYPLDLLKRRRQVSTTETSIKMSKAILASEGIKGFYHGIIPSVIKSAPTTMLSLYFYELATGWLMKRRESFAMEA</sequence>
<protein>
    <submittedName>
        <fullName evidence="12">DEKNAAC102298</fullName>
    </submittedName>
</protein>
<feature type="repeat" description="Solcar" evidence="9">
    <location>
        <begin position="198"/>
        <end position="280"/>
    </location>
</feature>
<evidence type="ECO:0000256" key="8">
    <source>
        <dbReference type="ARBA" id="ARBA00023136"/>
    </source>
</evidence>
<comment type="subcellular location">
    <subcellularLocation>
        <location evidence="1">Mitochondrion inner membrane</location>
        <topology evidence="1">Multi-pass membrane protein</topology>
    </subcellularLocation>
</comment>
<name>A0A448YKU2_BRENA</name>
<evidence type="ECO:0000256" key="1">
    <source>
        <dbReference type="ARBA" id="ARBA00004448"/>
    </source>
</evidence>
<keyword evidence="7" id="KW-0496">Mitochondrion</keyword>
<feature type="transmembrane region" description="Helical" evidence="11">
    <location>
        <begin position="12"/>
        <end position="32"/>
    </location>
</feature>